<evidence type="ECO:0000259" key="3">
    <source>
        <dbReference type="Pfam" id="PF02463"/>
    </source>
</evidence>
<feature type="coiled-coil region" evidence="2">
    <location>
        <begin position="242"/>
        <end position="308"/>
    </location>
</feature>
<dbReference type="GO" id="GO:0005524">
    <property type="term" value="F:ATP binding"/>
    <property type="evidence" value="ECO:0007669"/>
    <property type="project" value="InterPro"/>
</dbReference>
<dbReference type="Pfam" id="PF02463">
    <property type="entry name" value="SMC_N"/>
    <property type="match status" value="2"/>
</dbReference>
<comment type="caution">
    <text evidence="4">The sequence shown here is derived from an EMBL/GenBank/DDBJ whole genome shotgun (WGS) entry which is preliminary data.</text>
</comment>
<dbReference type="Gene3D" id="3.40.50.300">
    <property type="entry name" value="P-loop containing nucleotide triphosphate hydrolases"/>
    <property type="match status" value="2"/>
</dbReference>
<organism evidence="4 5">
    <name type="scientific">Blastocystis sp. subtype 1 (strain ATCC 50177 / NandII)</name>
    <dbReference type="NCBI Taxonomy" id="478820"/>
    <lineage>
        <taxon>Eukaryota</taxon>
        <taxon>Sar</taxon>
        <taxon>Stramenopiles</taxon>
        <taxon>Bigyra</taxon>
        <taxon>Opalozoa</taxon>
        <taxon>Opalinata</taxon>
        <taxon>Blastocystidae</taxon>
        <taxon>Blastocystis</taxon>
    </lineage>
</organism>
<keyword evidence="5" id="KW-1185">Reference proteome</keyword>
<dbReference type="InterPro" id="IPR003395">
    <property type="entry name" value="RecF/RecN/SMC_N"/>
</dbReference>
<feature type="domain" description="RecF/RecN/SMC N-terminal" evidence="3">
    <location>
        <begin position="476"/>
        <end position="551"/>
    </location>
</feature>
<reference evidence="4 5" key="1">
    <citation type="submission" date="2016-05" db="EMBL/GenBank/DDBJ databases">
        <title>Nuclear genome of Blastocystis sp. subtype 1 NandII.</title>
        <authorList>
            <person name="Gentekaki E."/>
            <person name="Curtis B."/>
            <person name="Stairs C."/>
            <person name="Eme L."/>
            <person name="Herman E."/>
            <person name="Klimes V."/>
            <person name="Arias M.C."/>
            <person name="Elias M."/>
            <person name="Hilliou F."/>
            <person name="Klute M."/>
            <person name="Malik S.-B."/>
            <person name="Pightling A."/>
            <person name="Rachubinski R."/>
            <person name="Salas D."/>
            <person name="Schlacht A."/>
            <person name="Suga H."/>
            <person name="Archibald J."/>
            <person name="Ball S.G."/>
            <person name="Clark G."/>
            <person name="Dacks J."/>
            <person name="Van Der Giezen M."/>
            <person name="Tsaousis A."/>
            <person name="Roger A."/>
        </authorList>
    </citation>
    <scope>NUCLEOTIDE SEQUENCE [LARGE SCALE GENOMIC DNA]</scope>
    <source>
        <strain evidence="5">ATCC 50177 / NandII</strain>
    </source>
</reference>
<dbReference type="Proteomes" id="UP000078348">
    <property type="component" value="Unassembled WGS sequence"/>
</dbReference>
<evidence type="ECO:0000256" key="1">
    <source>
        <dbReference type="ARBA" id="ARBA00023054"/>
    </source>
</evidence>
<evidence type="ECO:0000256" key="2">
    <source>
        <dbReference type="SAM" id="Coils"/>
    </source>
</evidence>
<dbReference type="Gene3D" id="3.30.70.1620">
    <property type="match status" value="1"/>
</dbReference>
<proteinExistence type="predicted"/>
<accession>A0A196SEC3</accession>
<dbReference type="AlphaFoldDB" id="A0A196SEC3"/>
<gene>
    <name evidence="4" type="ORF">AV274_3634</name>
</gene>
<dbReference type="GO" id="GO:0016887">
    <property type="term" value="F:ATP hydrolysis activity"/>
    <property type="evidence" value="ECO:0007669"/>
    <property type="project" value="InterPro"/>
</dbReference>
<keyword evidence="1 2" id="KW-0175">Coiled coil</keyword>
<dbReference type="InterPro" id="IPR027417">
    <property type="entry name" value="P-loop_NTPase"/>
</dbReference>
<dbReference type="OrthoDB" id="10255539at2759"/>
<dbReference type="PANTHER" id="PTHR43977">
    <property type="entry name" value="STRUCTURAL MAINTENANCE OF CHROMOSOMES PROTEIN 3"/>
    <property type="match status" value="1"/>
</dbReference>
<name>A0A196SEC3_BLAHN</name>
<dbReference type="SUPFAM" id="SSF75553">
    <property type="entry name" value="Smc hinge domain"/>
    <property type="match status" value="1"/>
</dbReference>
<dbReference type="InterPro" id="IPR017871">
    <property type="entry name" value="ABC_transporter-like_CS"/>
</dbReference>
<dbReference type="PROSITE" id="PS00211">
    <property type="entry name" value="ABC_TRANSPORTER_1"/>
    <property type="match status" value="2"/>
</dbReference>
<dbReference type="EMBL" id="LXWW01000221">
    <property type="protein sequence ID" value="OAO14666.1"/>
    <property type="molecule type" value="Genomic_DNA"/>
</dbReference>
<dbReference type="GO" id="GO:0051276">
    <property type="term" value="P:chromosome organization"/>
    <property type="evidence" value="ECO:0007669"/>
    <property type="project" value="InterPro"/>
</dbReference>
<dbReference type="FunFam" id="3.40.50.300:FF:000385">
    <property type="entry name" value="Structural maintenance of chromosomes 2"/>
    <property type="match status" value="1"/>
</dbReference>
<dbReference type="InterPro" id="IPR036277">
    <property type="entry name" value="SMC_hinge_sf"/>
</dbReference>
<dbReference type="SUPFAM" id="SSF52540">
    <property type="entry name" value="P-loop containing nucleoside triphosphate hydrolases"/>
    <property type="match status" value="2"/>
</dbReference>
<evidence type="ECO:0000313" key="4">
    <source>
        <dbReference type="EMBL" id="OAO14666.1"/>
    </source>
</evidence>
<sequence>MHIVGDTLMDVRRLIFVIVLNDDFSKDRALMEAVGEREKVPVMVMGKITDMGRMVVKDSKMGESLEVARKVTFNPAIRARTVTVEGDVFEPSGIVEGGSRRRGAPVLSLLSKANRVRGELDASSRELSEMRKRAEKYRSAKSALELALHNLEVLEKAEGVAEVALVREVKEEYEKVKREASEKKEETRRQSEELRGLEKALEACASERLRVEGVLKQNSWLASEESEVGKEGGDYDFKRVKMEEAHSRVVALEEEQEQLGRRLNKKVLGMMEKAESEYEELLKKREIIEKDKSQIEKVIEELDVKKKETLATTYAKVNRDFGSIFSTLLPDASARLEPSNGNVLEGLEVRVAFGGKEKESLSELSGGQRSLLALSLVLSLLLFKPAPMYILDEVDAALDLSHTQNIGRMLRKHFGQSQFIVVSLKEGMFTNANVLFRTKFVDGVSTVTRTPSNGNVLEGLEVRVAFGGKEKESLSELSGGQRSLLALSLLLFKPAPMYILDEVDAALDLSHTQNIGRMLRKHFGQSQFIVVSLKEGMFTNANVLFRTKFVDGVSTVTRTVGQVEEGEEEGEKRRKRV</sequence>
<dbReference type="STRING" id="478820.A0A196SEC3"/>
<feature type="domain" description="RecF/RecN/SMC N-terminal" evidence="3">
    <location>
        <begin position="272"/>
        <end position="442"/>
    </location>
</feature>
<dbReference type="GO" id="GO:0005694">
    <property type="term" value="C:chromosome"/>
    <property type="evidence" value="ECO:0007669"/>
    <property type="project" value="InterPro"/>
</dbReference>
<evidence type="ECO:0000313" key="5">
    <source>
        <dbReference type="Proteomes" id="UP000078348"/>
    </source>
</evidence>
<protein>
    <submittedName>
        <fullName evidence="4">Condensin subunit, structural maintenance of chromosome protein 2, SMC2</fullName>
    </submittedName>
</protein>
<feature type="coiled-coil region" evidence="2">
    <location>
        <begin position="113"/>
        <end position="200"/>
    </location>
</feature>